<evidence type="ECO:0000256" key="8">
    <source>
        <dbReference type="SAM" id="Phobius"/>
    </source>
</evidence>
<comment type="similarity">
    <text evidence="2">Belongs to the autoinducer-2 exporter (AI-2E) (TC 2.A.86) family.</text>
</comment>
<accession>A0A916SUY2</accession>
<evidence type="ECO:0000313" key="10">
    <source>
        <dbReference type="Proteomes" id="UP000606922"/>
    </source>
</evidence>
<dbReference type="GO" id="GO:0055085">
    <property type="term" value="P:transmembrane transport"/>
    <property type="evidence" value="ECO:0007669"/>
    <property type="project" value="TreeGrafter"/>
</dbReference>
<feature type="transmembrane region" description="Helical" evidence="8">
    <location>
        <begin position="178"/>
        <end position="197"/>
    </location>
</feature>
<evidence type="ECO:0000256" key="3">
    <source>
        <dbReference type="ARBA" id="ARBA00022448"/>
    </source>
</evidence>
<evidence type="ECO:0000313" key="9">
    <source>
        <dbReference type="EMBL" id="GGB15188.1"/>
    </source>
</evidence>
<evidence type="ECO:0000256" key="2">
    <source>
        <dbReference type="ARBA" id="ARBA00009773"/>
    </source>
</evidence>
<dbReference type="GO" id="GO:0005886">
    <property type="term" value="C:plasma membrane"/>
    <property type="evidence" value="ECO:0007669"/>
    <property type="project" value="UniProtKB-SubCell"/>
</dbReference>
<comment type="subcellular location">
    <subcellularLocation>
        <location evidence="1">Cell membrane</location>
        <topology evidence="1">Multi-pass membrane protein</topology>
    </subcellularLocation>
</comment>
<feature type="transmembrane region" description="Helical" evidence="8">
    <location>
        <begin position="38"/>
        <end position="57"/>
    </location>
</feature>
<dbReference type="PANTHER" id="PTHR21716:SF53">
    <property type="entry name" value="PERMEASE PERM-RELATED"/>
    <property type="match status" value="1"/>
</dbReference>
<feature type="transmembrane region" description="Helical" evidence="8">
    <location>
        <begin position="335"/>
        <end position="366"/>
    </location>
</feature>
<feature type="transmembrane region" description="Helical" evidence="8">
    <location>
        <begin position="291"/>
        <end position="315"/>
    </location>
</feature>
<gene>
    <name evidence="9" type="ORF">GCM10010979_32240</name>
</gene>
<evidence type="ECO:0000256" key="1">
    <source>
        <dbReference type="ARBA" id="ARBA00004651"/>
    </source>
</evidence>
<feature type="transmembrane region" description="Helical" evidence="8">
    <location>
        <begin position="91"/>
        <end position="113"/>
    </location>
</feature>
<evidence type="ECO:0000256" key="7">
    <source>
        <dbReference type="ARBA" id="ARBA00023136"/>
    </source>
</evidence>
<dbReference type="RefSeq" id="WP_188511762.1">
    <property type="nucleotide sequence ID" value="NZ_BMGB01000002.1"/>
</dbReference>
<proteinExistence type="inferred from homology"/>
<feature type="transmembrane region" description="Helical" evidence="8">
    <location>
        <begin position="264"/>
        <end position="284"/>
    </location>
</feature>
<protein>
    <recommendedName>
        <fullName evidence="11">AI-2E family transporter</fullName>
    </recommendedName>
</protein>
<dbReference type="Pfam" id="PF01594">
    <property type="entry name" value="AI-2E_transport"/>
    <property type="match status" value="1"/>
</dbReference>
<keyword evidence="7 8" id="KW-0472">Membrane</keyword>
<dbReference type="AlphaFoldDB" id="A0A916SUY2"/>
<reference evidence="9" key="1">
    <citation type="journal article" date="2014" name="Int. J. Syst. Evol. Microbiol.">
        <title>Complete genome sequence of Corynebacterium casei LMG S-19264T (=DSM 44701T), isolated from a smear-ripened cheese.</title>
        <authorList>
            <consortium name="US DOE Joint Genome Institute (JGI-PGF)"/>
            <person name="Walter F."/>
            <person name="Albersmeier A."/>
            <person name="Kalinowski J."/>
            <person name="Ruckert C."/>
        </authorList>
    </citation>
    <scope>NUCLEOTIDE SEQUENCE</scope>
    <source>
        <strain evidence="9">CGMCC 1.12813</strain>
    </source>
</reference>
<evidence type="ECO:0008006" key="11">
    <source>
        <dbReference type="Google" id="ProtNLM"/>
    </source>
</evidence>
<keyword evidence="3" id="KW-0813">Transport</keyword>
<sequence length="388" mass="41231">MLFRSRRPDESAALTTPQLTVDAGERSLPDGMKIAGAWAWRLLAVAGVLVVFGLLIIQLRDIVIPLMIAVLVAALLVPIVQFLVRHRWPKALAVAVALLGAIVVITGLIYLIVWQIRQGYGDIQERSITAYEDFQTWLNTTFGINSDEFNGYLDDGIAAIQADSSSLWSGALTVGTTAGHFLVGVLLVLFATLFILIDGKGIWNWVVRLFPRKARAAVDGSGHAGWITLTTFVKVQIFVAFVDAVGIGLGAFILGLPFGGFPLVIPITIAVFLGSFIPVVGAVVTGTIAIFVALVYLGPIQALVMLGIVLLVQQIEGHVLQPLVMGAAVKVHPLAVVFAVAAGSGVAGIIGALFAVPLVATLNVMVTYIASGKWRNTTRPGLKEAIKQ</sequence>
<keyword evidence="5 8" id="KW-0812">Transmembrane</keyword>
<evidence type="ECO:0000256" key="4">
    <source>
        <dbReference type="ARBA" id="ARBA00022475"/>
    </source>
</evidence>
<keyword evidence="10" id="KW-1185">Reference proteome</keyword>
<feature type="transmembrane region" description="Helical" evidence="8">
    <location>
        <begin position="237"/>
        <end position="258"/>
    </location>
</feature>
<evidence type="ECO:0000256" key="5">
    <source>
        <dbReference type="ARBA" id="ARBA00022692"/>
    </source>
</evidence>
<reference evidence="9" key="2">
    <citation type="submission" date="2020-09" db="EMBL/GenBank/DDBJ databases">
        <authorList>
            <person name="Sun Q."/>
            <person name="Zhou Y."/>
        </authorList>
    </citation>
    <scope>NUCLEOTIDE SEQUENCE</scope>
    <source>
        <strain evidence="9">CGMCC 1.12813</strain>
    </source>
</reference>
<dbReference type="InterPro" id="IPR002549">
    <property type="entry name" value="AI-2E-like"/>
</dbReference>
<organism evidence="9 10">
    <name type="scientific">Conyzicola nivalis</name>
    <dbReference type="NCBI Taxonomy" id="1477021"/>
    <lineage>
        <taxon>Bacteria</taxon>
        <taxon>Bacillati</taxon>
        <taxon>Actinomycetota</taxon>
        <taxon>Actinomycetes</taxon>
        <taxon>Micrococcales</taxon>
        <taxon>Microbacteriaceae</taxon>
        <taxon>Conyzicola</taxon>
    </lineage>
</organism>
<comment type="caution">
    <text evidence="9">The sequence shown here is derived from an EMBL/GenBank/DDBJ whole genome shotgun (WGS) entry which is preliminary data.</text>
</comment>
<dbReference type="EMBL" id="BMGB01000002">
    <property type="protein sequence ID" value="GGB15188.1"/>
    <property type="molecule type" value="Genomic_DNA"/>
</dbReference>
<keyword evidence="6 8" id="KW-1133">Transmembrane helix</keyword>
<name>A0A916SUY2_9MICO</name>
<dbReference type="PANTHER" id="PTHR21716">
    <property type="entry name" value="TRANSMEMBRANE PROTEIN"/>
    <property type="match status" value="1"/>
</dbReference>
<dbReference type="Proteomes" id="UP000606922">
    <property type="component" value="Unassembled WGS sequence"/>
</dbReference>
<keyword evidence="4" id="KW-1003">Cell membrane</keyword>
<feature type="transmembrane region" description="Helical" evidence="8">
    <location>
        <begin position="63"/>
        <end position="84"/>
    </location>
</feature>
<evidence type="ECO:0000256" key="6">
    <source>
        <dbReference type="ARBA" id="ARBA00022989"/>
    </source>
</evidence>